<proteinExistence type="predicted"/>
<dbReference type="EMBL" id="JXJN01008183">
    <property type="status" value="NOT_ANNOTATED_CDS"/>
    <property type="molecule type" value="Genomic_DNA"/>
</dbReference>
<organism evidence="1 2">
    <name type="scientific">Glossina palpalis gambiensis</name>
    <dbReference type="NCBI Taxonomy" id="67801"/>
    <lineage>
        <taxon>Eukaryota</taxon>
        <taxon>Metazoa</taxon>
        <taxon>Ecdysozoa</taxon>
        <taxon>Arthropoda</taxon>
        <taxon>Hexapoda</taxon>
        <taxon>Insecta</taxon>
        <taxon>Pterygota</taxon>
        <taxon>Neoptera</taxon>
        <taxon>Endopterygota</taxon>
        <taxon>Diptera</taxon>
        <taxon>Brachycera</taxon>
        <taxon>Muscomorpha</taxon>
        <taxon>Hippoboscoidea</taxon>
        <taxon>Glossinidae</taxon>
        <taxon>Glossina</taxon>
    </lineage>
</organism>
<dbReference type="VEuPathDB" id="VectorBase:GPPI018299"/>
<dbReference type="Proteomes" id="UP000092460">
    <property type="component" value="Unassembled WGS sequence"/>
</dbReference>
<reference evidence="1" key="2">
    <citation type="submission" date="2020-05" db="UniProtKB">
        <authorList>
            <consortium name="EnsemblMetazoa"/>
        </authorList>
    </citation>
    <scope>IDENTIFICATION</scope>
    <source>
        <strain evidence="1">IAEA</strain>
    </source>
</reference>
<name>A0A1B0B478_9MUSC</name>
<sequence>MKSEQGSVRSGVLSVFVIKSKKPLKRKDKKVHSNHCVRVCGGVCGSSESPDSLRCIDSQLASFREWIPKIALLTSTTFWLNVHSAGVVLAVDEQQVRDELPIDYNLWHRANWSDLVGQNAGHYPKEPSQWKQSALEWVLVPEDGLNEQYPQPAVVAVVVVVVPVVELHLSAKLKQYRHLFCKCCNKRRLTPGSIPGKRLTSLTQSVKPDLNLLIILGSIACCMAACCRCSSCKCLTVFSNISAFSNFECRAGCNEINDADTSFVCVLLGSERVLIALKRERF</sequence>
<evidence type="ECO:0000313" key="1">
    <source>
        <dbReference type="EnsemblMetazoa" id="GPPI018299-PA"/>
    </source>
</evidence>
<evidence type="ECO:0000313" key="2">
    <source>
        <dbReference type="Proteomes" id="UP000092460"/>
    </source>
</evidence>
<protein>
    <submittedName>
        <fullName evidence="1">Uncharacterized protein</fullName>
    </submittedName>
</protein>
<reference evidence="2" key="1">
    <citation type="submission" date="2015-01" db="EMBL/GenBank/DDBJ databases">
        <authorList>
            <person name="Aksoy S."/>
            <person name="Warren W."/>
            <person name="Wilson R.K."/>
        </authorList>
    </citation>
    <scope>NUCLEOTIDE SEQUENCE [LARGE SCALE GENOMIC DNA]</scope>
    <source>
        <strain evidence="2">IAEA</strain>
    </source>
</reference>
<dbReference type="AlphaFoldDB" id="A0A1B0B478"/>
<dbReference type="EnsemblMetazoa" id="GPPI018299-RA">
    <property type="protein sequence ID" value="GPPI018299-PA"/>
    <property type="gene ID" value="GPPI018299"/>
</dbReference>
<keyword evidence="2" id="KW-1185">Reference proteome</keyword>
<accession>A0A1B0B478</accession>